<evidence type="ECO:0000256" key="18">
    <source>
        <dbReference type="ARBA" id="ARBA00043669"/>
    </source>
</evidence>
<evidence type="ECO:0000256" key="7">
    <source>
        <dbReference type="ARBA" id="ARBA00022679"/>
    </source>
</evidence>
<comment type="catalytic activity">
    <reaction evidence="24">
        <text>L-ornithine + pyruvate = 5-amino-2-oxopentanoate + L-alanine</text>
        <dbReference type="Rhea" id="RHEA:77327"/>
        <dbReference type="ChEBI" id="CHEBI:15361"/>
        <dbReference type="ChEBI" id="CHEBI:46911"/>
        <dbReference type="ChEBI" id="CHEBI:57972"/>
        <dbReference type="ChEBI" id="CHEBI:58802"/>
    </reaction>
</comment>
<comment type="catalytic activity">
    <reaction evidence="31">
        <text>N(omega),N(omega)-dimethyl-L-arginine + glyoxylate = 5-(3,3-dimethylguanidino)-2-oxopentanoate + glycine</text>
        <dbReference type="Rhea" id="RHEA:77311"/>
        <dbReference type="ChEBI" id="CHEBI:36655"/>
        <dbReference type="ChEBI" id="CHEBI:57305"/>
        <dbReference type="ChEBI" id="CHEBI:58326"/>
        <dbReference type="ChEBI" id="CHEBI:197301"/>
    </reaction>
</comment>
<sequence>MYKAISSLSGRCAALTRGSCSMPCLAYFHRASGALCQKSAFKPPSTDVPEMPPCNFSPEKYTGMSKDRMIEIRRQNCNPMTMKVTYYKKPVFIHQGYMQWLWDVDGRRYLDLFAGVATVSVGHCHPKVTAAAEQQLKKLWHTTSIYVYPTLHEYCEKLASHFPDPLKVIYLTNSGSESNDLAILMARLHTGNNDIITLRGSYHGGSPQTIGLTSNAAYKYPVASGFDSTNVGHCMANEQYIAQLKETFATSVPNRIAAFFGEPIQGVGGAVQYPKNYLKDAYKLVRERGGICVADEVQTGFGRTGSHFWGFQGHDVIPDMVTMAKGIGNGFPMGAVVTTPEIAASFAKGLHFNTFGGNPLACAVASSVLDTIREDDTQQNSLRVGTYLMTELAKLRDKYEIIGDVRGKGLQIGVEMVRDKASRDPLPPEAMAEIFEDVKDMGVLIGKGAIYGQTFRIKPPMCITKEDVDFFMAVFDKSVRNYMERR</sequence>
<evidence type="ECO:0000256" key="37">
    <source>
        <dbReference type="ARBA" id="ARBA00049480"/>
    </source>
</evidence>
<evidence type="ECO:0000256" key="14">
    <source>
        <dbReference type="ARBA" id="ARBA00041662"/>
    </source>
</evidence>
<comment type="catalytic activity">
    <reaction evidence="33">
        <text>2-oxohexanoate + N(omega),N(omega)-dimethyl-L-arginine = L-2-aminohexanoate + 5-(3,3-dimethylguanidino)-2-oxopentanoate</text>
        <dbReference type="Rhea" id="RHEA:77363"/>
        <dbReference type="ChEBI" id="CHEBI:35177"/>
        <dbReference type="ChEBI" id="CHEBI:58326"/>
        <dbReference type="ChEBI" id="CHEBI:58455"/>
        <dbReference type="ChEBI" id="CHEBI:197301"/>
    </reaction>
</comment>
<name>A0A3P8NS16_ASTCA</name>
<comment type="catalytic activity">
    <reaction evidence="11">
        <text>glyoxylate + L-alanine = glycine + pyruvate</text>
        <dbReference type="Rhea" id="RHEA:24248"/>
        <dbReference type="ChEBI" id="CHEBI:15361"/>
        <dbReference type="ChEBI" id="CHEBI:36655"/>
        <dbReference type="ChEBI" id="CHEBI:57305"/>
        <dbReference type="ChEBI" id="CHEBI:57972"/>
        <dbReference type="EC" id="2.6.1.44"/>
    </reaction>
    <physiologicalReaction direction="left-to-right" evidence="11">
        <dbReference type="Rhea" id="RHEA:24249"/>
    </physiologicalReaction>
</comment>
<dbReference type="Proteomes" id="UP000265100">
    <property type="component" value="Chromosome 7"/>
</dbReference>
<comment type="subcellular location">
    <subcellularLocation>
        <location evidence="2">Mitochondrion</location>
    </subcellularLocation>
</comment>
<evidence type="ECO:0000313" key="40">
    <source>
        <dbReference type="Ensembl" id="ENSACLP00000007587.2"/>
    </source>
</evidence>
<evidence type="ECO:0000256" key="32">
    <source>
        <dbReference type="ARBA" id="ARBA00048264"/>
    </source>
</evidence>
<dbReference type="InterPro" id="IPR015422">
    <property type="entry name" value="PyrdxlP-dep_Trfase_small"/>
</dbReference>
<evidence type="ECO:0000256" key="25">
    <source>
        <dbReference type="ARBA" id="ARBA00043798"/>
    </source>
</evidence>
<evidence type="ECO:0000256" key="6">
    <source>
        <dbReference type="ARBA" id="ARBA00022576"/>
    </source>
</evidence>
<evidence type="ECO:0000256" key="31">
    <source>
        <dbReference type="ARBA" id="ARBA00047892"/>
    </source>
</evidence>
<evidence type="ECO:0000256" key="21">
    <source>
        <dbReference type="ARBA" id="ARBA00043749"/>
    </source>
</evidence>
<dbReference type="Pfam" id="PF00202">
    <property type="entry name" value="Aminotran_3"/>
    <property type="match status" value="1"/>
</dbReference>
<dbReference type="STRING" id="8154.ENSACLP00000007587"/>
<reference evidence="40" key="2">
    <citation type="submission" date="2025-08" db="UniProtKB">
        <authorList>
            <consortium name="Ensembl"/>
        </authorList>
    </citation>
    <scope>IDENTIFICATION</scope>
</reference>
<dbReference type="FunFam" id="3.40.640.10:FF:000055">
    <property type="entry name" value="Alanine--glyoxylate aminotransferase 2, mitochondrial"/>
    <property type="match status" value="1"/>
</dbReference>
<evidence type="ECO:0000256" key="24">
    <source>
        <dbReference type="ARBA" id="ARBA00043777"/>
    </source>
</evidence>
<proteinExistence type="inferred from homology"/>
<dbReference type="EC" id="2.6.1.44" evidence="5"/>
<dbReference type="SUPFAM" id="SSF53383">
    <property type="entry name" value="PLP-dependent transferases"/>
    <property type="match status" value="1"/>
</dbReference>
<comment type="catalytic activity">
    <reaction evidence="26">
        <text>3-oxopropanoate + L-alanine = beta-alanine + pyruvate</text>
        <dbReference type="Rhea" id="RHEA:14077"/>
        <dbReference type="ChEBI" id="CHEBI:15361"/>
        <dbReference type="ChEBI" id="CHEBI:33190"/>
        <dbReference type="ChEBI" id="CHEBI:57966"/>
        <dbReference type="ChEBI" id="CHEBI:57972"/>
        <dbReference type="EC" id="2.6.1.18"/>
    </reaction>
    <physiologicalReaction direction="right-to-left" evidence="26">
        <dbReference type="Rhea" id="RHEA:14079"/>
    </physiologicalReaction>
</comment>
<evidence type="ECO:0000256" key="13">
    <source>
        <dbReference type="ARBA" id="ARBA00039862"/>
    </source>
</evidence>
<dbReference type="InterPro" id="IPR015424">
    <property type="entry name" value="PyrdxlP-dep_Trfase"/>
</dbReference>
<comment type="catalytic activity">
    <reaction evidence="27">
        <text>2-oxopentanoate + N(omega),N(omega)-dimethyl-L-arginine = 5-(3,3-dimethylguanidino)-2-oxopentanoate + L-2-aminopentanoate</text>
        <dbReference type="Rhea" id="RHEA:77359"/>
        <dbReference type="ChEBI" id="CHEBI:28644"/>
        <dbReference type="ChEBI" id="CHEBI:58326"/>
        <dbReference type="ChEBI" id="CHEBI:58441"/>
        <dbReference type="ChEBI" id="CHEBI:197301"/>
    </reaction>
</comment>
<evidence type="ECO:0000256" key="17">
    <source>
        <dbReference type="ARBA" id="ARBA00042669"/>
    </source>
</evidence>
<keyword evidence="8 39" id="KW-0663">Pyridoxal phosphate</keyword>
<evidence type="ECO:0000256" key="3">
    <source>
        <dbReference type="ARBA" id="ARBA00008954"/>
    </source>
</evidence>
<evidence type="ECO:0000256" key="16">
    <source>
        <dbReference type="ARBA" id="ARBA00042611"/>
    </source>
</evidence>
<evidence type="ECO:0000256" key="10">
    <source>
        <dbReference type="ARBA" id="ARBA00023128"/>
    </source>
</evidence>
<dbReference type="EC" id="2.6.1.18" evidence="28"/>
<evidence type="ECO:0000256" key="19">
    <source>
        <dbReference type="ARBA" id="ARBA00043679"/>
    </source>
</evidence>
<evidence type="ECO:0000256" key="30">
    <source>
        <dbReference type="ARBA" id="ARBA00044258"/>
    </source>
</evidence>
<evidence type="ECO:0000256" key="27">
    <source>
        <dbReference type="ARBA" id="ARBA00043826"/>
    </source>
</evidence>
<evidence type="ECO:0000256" key="22">
    <source>
        <dbReference type="ARBA" id="ARBA00043751"/>
    </source>
</evidence>
<comment type="subunit">
    <text evidence="4">Homotetramer.</text>
</comment>
<dbReference type="GO" id="GO:0030170">
    <property type="term" value="F:pyridoxal phosphate binding"/>
    <property type="evidence" value="ECO:0007669"/>
    <property type="project" value="InterPro"/>
</dbReference>
<comment type="catalytic activity">
    <reaction evidence="18">
        <text>N(omega),N(omega)-dimethyl-L-arginine + pyruvate = 5-(3,3-dimethylguanidino)-2-oxopentanoate + L-alanine</text>
        <dbReference type="Rhea" id="RHEA:77303"/>
        <dbReference type="ChEBI" id="CHEBI:15361"/>
        <dbReference type="ChEBI" id="CHEBI:57972"/>
        <dbReference type="ChEBI" id="CHEBI:58326"/>
        <dbReference type="ChEBI" id="CHEBI:197301"/>
    </reaction>
</comment>
<evidence type="ECO:0000256" key="1">
    <source>
        <dbReference type="ARBA" id="ARBA00001933"/>
    </source>
</evidence>
<keyword evidence="10" id="KW-0496">Mitochondrion</keyword>
<evidence type="ECO:0000256" key="39">
    <source>
        <dbReference type="RuleBase" id="RU003560"/>
    </source>
</evidence>
<dbReference type="InterPro" id="IPR005814">
    <property type="entry name" value="Aminotrans_3"/>
</dbReference>
<gene>
    <name evidence="40" type="primary">AGXT2</name>
</gene>
<evidence type="ECO:0000256" key="11">
    <source>
        <dbReference type="ARBA" id="ARBA00033660"/>
    </source>
</evidence>
<dbReference type="PANTHER" id="PTHR45688:SF3">
    <property type="entry name" value="ALANINE--GLYOXYLATE AMINOTRANSFERASE 2, MITOCHONDRIAL"/>
    <property type="match status" value="1"/>
</dbReference>
<comment type="catalytic activity">
    <reaction evidence="32">
        <text>L-ornithine + glyoxylate = 5-amino-2-oxopentanoate + glycine</text>
        <dbReference type="Rhea" id="RHEA:77331"/>
        <dbReference type="ChEBI" id="CHEBI:36655"/>
        <dbReference type="ChEBI" id="CHEBI:46911"/>
        <dbReference type="ChEBI" id="CHEBI:57305"/>
        <dbReference type="ChEBI" id="CHEBI:58802"/>
    </reaction>
</comment>
<dbReference type="GO" id="GO:0009436">
    <property type="term" value="P:glyoxylate catabolic process"/>
    <property type="evidence" value="ECO:0007669"/>
    <property type="project" value="TreeGrafter"/>
</dbReference>
<organism evidence="40 41">
    <name type="scientific">Astatotilapia calliptera</name>
    <name type="common">Eastern happy</name>
    <name type="synonym">Chromis callipterus</name>
    <dbReference type="NCBI Taxonomy" id="8154"/>
    <lineage>
        <taxon>Eukaryota</taxon>
        <taxon>Metazoa</taxon>
        <taxon>Chordata</taxon>
        <taxon>Craniata</taxon>
        <taxon>Vertebrata</taxon>
        <taxon>Euteleostomi</taxon>
        <taxon>Actinopterygii</taxon>
        <taxon>Neopterygii</taxon>
        <taxon>Teleostei</taxon>
        <taxon>Neoteleostei</taxon>
        <taxon>Acanthomorphata</taxon>
        <taxon>Ovalentaria</taxon>
        <taxon>Cichlomorphae</taxon>
        <taxon>Cichliformes</taxon>
        <taxon>Cichlidae</taxon>
        <taxon>African cichlids</taxon>
        <taxon>Pseudocrenilabrinae</taxon>
        <taxon>Haplochromini</taxon>
        <taxon>Astatotilapia</taxon>
    </lineage>
</organism>
<dbReference type="EC" id="2.6.1.40" evidence="12"/>
<comment type="function">
    <text evidence="38">Multifunctional aminotransferase with a broad substrate specificity. Catalyzes the conversion of glyoxylate to glycine using alanine as the amino donor. Catalyzes metabolism of not L- but the D-isomer of D-beta-aminoisobutyric acid to generate 2-methyl-3-oxopropanoate and alanine. Catalyzes the transfer of the amino group from beta-alanine to pyruvate to yield L-alanine and 3-oxopropanoate. Can metabolize NG-monomethyl-L-arginine (NMMA), asymmetric NG,NG-dimethyl-L-arginine (ADMA) and symmetric NG,N'G-dimethyl-L-arginine (SDMA). ADMA is a potent inhibitor of nitric-oxide (NO) synthase, and this activity provides mechanism through which the kidney regulates blood pressure.</text>
</comment>
<evidence type="ECO:0000256" key="9">
    <source>
        <dbReference type="ARBA" id="ARBA00022946"/>
    </source>
</evidence>
<reference evidence="40" key="1">
    <citation type="submission" date="2018-05" db="EMBL/GenBank/DDBJ databases">
        <authorList>
            <person name="Datahose"/>
        </authorList>
    </citation>
    <scope>NUCLEOTIDE SEQUENCE</scope>
</reference>
<dbReference type="PROSITE" id="PS00600">
    <property type="entry name" value="AA_TRANSFER_CLASS_3"/>
    <property type="match status" value="1"/>
</dbReference>
<evidence type="ECO:0000256" key="38">
    <source>
        <dbReference type="ARBA" id="ARBA00058068"/>
    </source>
</evidence>
<dbReference type="GO" id="GO:0008453">
    <property type="term" value="F:alanine-glyoxylate transaminase activity"/>
    <property type="evidence" value="ECO:0007669"/>
    <property type="project" value="UniProtKB-EC"/>
</dbReference>
<dbReference type="GeneTree" id="ENSGT00940000156125"/>
<evidence type="ECO:0000256" key="29">
    <source>
        <dbReference type="ARBA" id="ARBA00044257"/>
    </source>
</evidence>
<dbReference type="Gene3D" id="3.90.1150.10">
    <property type="entry name" value="Aspartate Aminotransferase, domain 1"/>
    <property type="match status" value="1"/>
</dbReference>
<evidence type="ECO:0000256" key="34">
    <source>
        <dbReference type="ARBA" id="ARBA00048560"/>
    </source>
</evidence>
<evidence type="ECO:0000256" key="2">
    <source>
        <dbReference type="ARBA" id="ARBA00004173"/>
    </source>
</evidence>
<dbReference type="GO" id="GO:0016223">
    <property type="term" value="F:beta-alanine:pyruvate transaminase activity"/>
    <property type="evidence" value="ECO:0007669"/>
    <property type="project" value="UniProtKB-EC"/>
</dbReference>
<evidence type="ECO:0000256" key="15">
    <source>
        <dbReference type="ARBA" id="ARBA00041845"/>
    </source>
</evidence>
<evidence type="ECO:0000256" key="4">
    <source>
        <dbReference type="ARBA" id="ARBA00011881"/>
    </source>
</evidence>
<accession>A0A3P8NS16</accession>
<dbReference type="GO" id="GO:0019481">
    <property type="term" value="P:L-alanine catabolic process, by transamination"/>
    <property type="evidence" value="ECO:0007669"/>
    <property type="project" value="TreeGrafter"/>
</dbReference>
<dbReference type="PANTHER" id="PTHR45688">
    <property type="match status" value="1"/>
</dbReference>
<evidence type="ECO:0000256" key="12">
    <source>
        <dbReference type="ARBA" id="ARBA00039130"/>
    </source>
</evidence>
<dbReference type="Gene3D" id="3.40.640.10">
    <property type="entry name" value="Type I PLP-dependent aspartate aminotransferase-like (Major domain)"/>
    <property type="match status" value="1"/>
</dbReference>
<evidence type="ECO:0000256" key="35">
    <source>
        <dbReference type="ARBA" id="ARBA00048760"/>
    </source>
</evidence>
<comment type="catalytic activity">
    <reaction evidence="36">
        <text>oxaloacetate + L-alanine = L-aspartate + pyruvate</text>
        <dbReference type="Rhea" id="RHEA:77347"/>
        <dbReference type="ChEBI" id="CHEBI:15361"/>
        <dbReference type="ChEBI" id="CHEBI:16452"/>
        <dbReference type="ChEBI" id="CHEBI:29991"/>
        <dbReference type="ChEBI" id="CHEBI:57972"/>
    </reaction>
</comment>
<dbReference type="InterPro" id="IPR015421">
    <property type="entry name" value="PyrdxlP-dep_Trfase_major"/>
</dbReference>
<keyword evidence="6" id="KW-0032">Aminotransferase</keyword>
<comment type="catalytic activity">
    <reaction evidence="19">
        <text>(2S)-2-aminobutanoate + glyoxylate = 2-oxobutanoate + glycine</text>
        <dbReference type="Rhea" id="RHEA:77339"/>
        <dbReference type="ChEBI" id="CHEBI:16763"/>
        <dbReference type="ChEBI" id="CHEBI:36655"/>
        <dbReference type="ChEBI" id="CHEBI:57305"/>
        <dbReference type="ChEBI" id="CHEBI:74359"/>
    </reaction>
</comment>
<evidence type="ECO:0000256" key="8">
    <source>
        <dbReference type="ARBA" id="ARBA00022898"/>
    </source>
</evidence>
<comment type="catalytic activity">
    <reaction evidence="22">
        <text>2-oxobutanoate + L-alanine = (2S)-2-aminobutanoate + pyruvate</text>
        <dbReference type="Rhea" id="RHEA:77355"/>
        <dbReference type="ChEBI" id="CHEBI:15361"/>
        <dbReference type="ChEBI" id="CHEBI:16763"/>
        <dbReference type="ChEBI" id="CHEBI:57972"/>
        <dbReference type="ChEBI" id="CHEBI:74359"/>
        <dbReference type="EC" id="2.6.1.44"/>
    </reaction>
</comment>
<evidence type="ECO:0000256" key="33">
    <source>
        <dbReference type="ARBA" id="ARBA00048500"/>
    </source>
</evidence>
<evidence type="ECO:0000256" key="28">
    <source>
        <dbReference type="ARBA" id="ARBA00044055"/>
    </source>
</evidence>
<keyword evidence="41" id="KW-1185">Reference proteome</keyword>
<evidence type="ECO:0000256" key="5">
    <source>
        <dbReference type="ARBA" id="ARBA00013049"/>
    </source>
</evidence>
<comment type="catalytic activity">
    <reaction evidence="34">
        <text>N(omega),N(omega)-dimethyl-L-arginine + 2-oxobutanoate = 5-(3,3-dimethylguanidino)-2-oxopentanoate + (2S)-2-aminobutanoate</text>
        <dbReference type="Rhea" id="RHEA:77351"/>
        <dbReference type="ChEBI" id="CHEBI:16763"/>
        <dbReference type="ChEBI" id="CHEBI:58326"/>
        <dbReference type="ChEBI" id="CHEBI:74359"/>
        <dbReference type="ChEBI" id="CHEBI:197301"/>
    </reaction>
</comment>
<evidence type="ECO:0000256" key="20">
    <source>
        <dbReference type="ARBA" id="ARBA00043726"/>
    </source>
</evidence>
<dbReference type="CDD" id="cd00610">
    <property type="entry name" value="OAT_like"/>
    <property type="match status" value="1"/>
</dbReference>
<reference evidence="40" key="3">
    <citation type="submission" date="2025-09" db="UniProtKB">
        <authorList>
            <consortium name="Ensembl"/>
        </authorList>
    </citation>
    <scope>IDENTIFICATION</scope>
</reference>
<dbReference type="Bgee" id="ENSACLG00000005145">
    <property type="expression patterns" value="Expressed in liver and 2 other cell types or tissues"/>
</dbReference>
<comment type="cofactor">
    <cofactor evidence="1">
        <name>pyridoxal 5'-phosphate</name>
        <dbReference type="ChEBI" id="CHEBI:597326"/>
    </cofactor>
</comment>
<dbReference type="GO" id="GO:0047305">
    <property type="term" value="F:(R)-3-amino-2-methylpropionate-pyruvate transaminase activity"/>
    <property type="evidence" value="ECO:0007669"/>
    <property type="project" value="UniProtKB-EC"/>
</dbReference>
<dbReference type="OMA" id="MVPGFKY"/>
<evidence type="ECO:0000256" key="36">
    <source>
        <dbReference type="ARBA" id="ARBA00048916"/>
    </source>
</evidence>
<comment type="similarity">
    <text evidence="3 39">Belongs to the class-III pyridoxal-phosphate-dependent aminotransferase family.</text>
</comment>
<comment type="catalytic activity">
    <reaction evidence="35">
        <text>N(omega)-methyl-L-arginine + glyoxylate = 5-(3-methylguanidino)-2-oxopentanoate + glycine</text>
        <dbReference type="Rhea" id="RHEA:77323"/>
        <dbReference type="ChEBI" id="CHEBI:36655"/>
        <dbReference type="ChEBI" id="CHEBI:57305"/>
        <dbReference type="ChEBI" id="CHEBI:114953"/>
        <dbReference type="ChEBI" id="CHEBI:197314"/>
    </reaction>
</comment>
<evidence type="ECO:0000256" key="23">
    <source>
        <dbReference type="ARBA" id="ARBA00043758"/>
    </source>
</evidence>
<keyword evidence="7" id="KW-0808">Transferase</keyword>
<comment type="catalytic activity">
    <reaction evidence="25">
        <text>N(omega),N('omega)-dimethyl-L-arginine + pyruvate = 5-(3,3'-dimethylguanidino)-2-oxopentanoate + L-alanine</text>
        <dbReference type="Rhea" id="RHEA:77307"/>
        <dbReference type="ChEBI" id="CHEBI:15361"/>
        <dbReference type="ChEBI" id="CHEBI:57972"/>
        <dbReference type="ChEBI" id="CHEBI:197308"/>
        <dbReference type="ChEBI" id="CHEBI:197310"/>
    </reaction>
</comment>
<comment type="catalytic activity">
    <reaction evidence="23">
        <text>N(omega)-methyl-L-arginine + pyruvate = 5-(3-methylguanidino)-2-oxopentanoate + L-alanine</text>
        <dbReference type="Rhea" id="RHEA:77319"/>
        <dbReference type="ChEBI" id="CHEBI:15361"/>
        <dbReference type="ChEBI" id="CHEBI:57972"/>
        <dbReference type="ChEBI" id="CHEBI:114953"/>
        <dbReference type="ChEBI" id="CHEBI:197314"/>
    </reaction>
</comment>
<keyword evidence="9" id="KW-0809">Transit peptide</keyword>
<dbReference type="GO" id="GO:0005739">
    <property type="term" value="C:mitochondrion"/>
    <property type="evidence" value="ECO:0007669"/>
    <property type="project" value="UniProtKB-SubCell"/>
</dbReference>
<comment type="catalytic activity">
    <reaction evidence="21">
        <text>N(omega),N(omega)-dimethyl-L-arginine + oxaloacetate = 5-(3,3-dimethylguanidino)-2-oxopentanoate + L-aspartate</text>
        <dbReference type="Rhea" id="RHEA:77343"/>
        <dbReference type="ChEBI" id="CHEBI:16452"/>
        <dbReference type="ChEBI" id="CHEBI:29991"/>
        <dbReference type="ChEBI" id="CHEBI:58326"/>
        <dbReference type="ChEBI" id="CHEBI:197301"/>
    </reaction>
</comment>
<dbReference type="AlphaFoldDB" id="A0A3P8NS16"/>
<comment type="catalytic activity">
    <reaction evidence="20">
        <text>(R)-3-amino-2-methylpropanoate + pyruvate = 2-methyl-3-oxopropanoate + L-alanine</text>
        <dbReference type="Rhea" id="RHEA:18393"/>
        <dbReference type="ChEBI" id="CHEBI:15361"/>
        <dbReference type="ChEBI" id="CHEBI:57700"/>
        <dbReference type="ChEBI" id="CHEBI:57731"/>
        <dbReference type="ChEBI" id="CHEBI:57972"/>
        <dbReference type="EC" id="2.6.1.40"/>
    </reaction>
    <physiologicalReaction direction="left-to-right" evidence="20">
        <dbReference type="Rhea" id="RHEA:18394"/>
    </physiologicalReaction>
</comment>
<protein>
    <recommendedName>
        <fullName evidence="13">Alanine--glyoxylate aminotransferase 2, mitochondrial</fullName>
        <ecNumber evidence="28">2.6.1.18</ecNumber>
        <ecNumber evidence="12">2.6.1.40</ecNumber>
        <ecNumber evidence="5">2.6.1.44</ecNumber>
    </recommendedName>
    <alternativeName>
        <fullName evidence="14">(R)-3-amino-2-methylpropionate--pyruvate transaminase</fullName>
    </alternativeName>
    <alternativeName>
        <fullName evidence="16">Beta-ALAAT II</fullName>
    </alternativeName>
    <alternativeName>
        <fullName evidence="17">Beta-alanine-pyruvate aminotransferase</fullName>
    </alternativeName>
    <alternativeName>
        <fullName evidence="30">D-3-aminoisobutyrate-pyruvate aminotransferase</fullName>
    </alternativeName>
    <alternativeName>
        <fullName evidence="15">D-AIBAT</fullName>
    </alternativeName>
    <alternativeName>
        <fullName evidence="29">D-beta-aminoisobutyrate-pyruvate aminotransferase</fullName>
    </alternativeName>
</protein>
<dbReference type="Ensembl" id="ENSACLT00000007757.2">
    <property type="protein sequence ID" value="ENSACLP00000007587.2"/>
    <property type="gene ID" value="ENSACLG00000005145.2"/>
</dbReference>
<evidence type="ECO:0000256" key="26">
    <source>
        <dbReference type="ARBA" id="ARBA00043825"/>
    </source>
</evidence>
<dbReference type="OrthoDB" id="10261433at2759"/>
<comment type="catalytic activity">
    <reaction evidence="37">
        <text>N(omega),N('omega)-dimethyl-L-arginine + glyoxylate = 5-(3,3'-dimethylguanidino)-2-oxopentanoate + glycine</text>
        <dbReference type="Rhea" id="RHEA:77315"/>
        <dbReference type="ChEBI" id="CHEBI:36655"/>
        <dbReference type="ChEBI" id="CHEBI:57305"/>
        <dbReference type="ChEBI" id="CHEBI:197308"/>
        <dbReference type="ChEBI" id="CHEBI:197310"/>
    </reaction>
</comment>
<dbReference type="InterPro" id="IPR049704">
    <property type="entry name" value="Aminotrans_3_PPA_site"/>
</dbReference>
<evidence type="ECO:0000313" key="41">
    <source>
        <dbReference type="Proteomes" id="UP000265100"/>
    </source>
</evidence>